<reference evidence="2" key="1">
    <citation type="submission" date="2023-04" db="EMBL/GenBank/DDBJ databases">
        <title>Black Yeasts Isolated from many extreme environments.</title>
        <authorList>
            <person name="Coleine C."/>
            <person name="Stajich J.E."/>
            <person name="Selbmann L."/>
        </authorList>
    </citation>
    <scope>NUCLEOTIDE SEQUENCE</scope>
    <source>
        <strain evidence="2">CCFEE 5312</strain>
    </source>
</reference>
<evidence type="ECO:0000313" key="2">
    <source>
        <dbReference type="EMBL" id="KAK3052549.1"/>
    </source>
</evidence>
<dbReference type="InterPro" id="IPR050700">
    <property type="entry name" value="YIM1/Zinc_Alcohol_DH_Fams"/>
</dbReference>
<comment type="caution">
    <text evidence="2">The sequence shown here is derived from an EMBL/GenBank/DDBJ whole genome shotgun (WGS) entry which is preliminary data.</text>
</comment>
<feature type="domain" description="Enoyl reductase (ER)" evidence="1">
    <location>
        <begin position="10"/>
        <end position="364"/>
    </location>
</feature>
<dbReference type="Pfam" id="PF13602">
    <property type="entry name" value="ADH_zinc_N_2"/>
    <property type="match status" value="1"/>
</dbReference>
<dbReference type="AlphaFoldDB" id="A0AAJ0DLA6"/>
<name>A0AAJ0DLA6_9PEZI</name>
<dbReference type="PANTHER" id="PTHR11695">
    <property type="entry name" value="ALCOHOL DEHYDROGENASE RELATED"/>
    <property type="match status" value="1"/>
</dbReference>
<keyword evidence="3" id="KW-1185">Reference proteome</keyword>
<dbReference type="GO" id="GO:0005739">
    <property type="term" value="C:mitochondrion"/>
    <property type="evidence" value="ECO:0007669"/>
    <property type="project" value="TreeGrafter"/>
</dbReference>
<dbReference type="Pfam" id="PF08240">
    <property type="entry name" value="ADH_N"/>
    <property type="match status" value="1"/>
</dbReference>
<dbReference type="SUPFAM" id="SSF50129">
    <property type="entry name" value="GroES-like"/>
    <property type="match status" value="1"/>
</dbReference>
<evidence type="ECO:0000313" key="3">
    <source>
        <dbReference type="Proteomes" id="UP001271007"/>
    </source>
</evidence>
<dbReference type="Proteomes" id="UP001271007">
    <property type="component" value="Unassembled WGS sequence"/>
</dbReference>
<dbReference type="InterPro" id="IPR011032">
    <property type="entry name" value="GroES-like_sf"/>
</dbReference>
<sequence>MRSLVAPSFGDPSVYDVVDFPTPIITSPTQVLIKVAAASINGHDIVMASGKTKMVQSLPLPYPIGLDFAGTILELGAEVTAFAKGDEVYGFTAKGGAASTHLLLDTRHRDAAFAKIPKGLTMVEAASLPAVAITAATALKRADEYFKSLSSSSETSGLQGKTVFIPGALSGVGSIALQIAKHQYNCRTLTAVSTSKLPLIEKSLGEGVVDQAIDYTVQTDIVTAIGKGTVDFVLDTTGLAADYLPLLRRSGLCLSIARLPPGSALKNEDPDAPAQSRVACIGQNVMDGLDAAFRAWAKTRWGVVYVYQKTEPRSEDVEEVSGLVGKGWVRPVVGRTVGLEDEEGVREGCMQMFKGKGGVGKFVITAE</sequence>
<proteinExistence type="predicted"/>
<organism evidence="2 3">
    <name type="scientific">Extremus antarcticus</name>
    <dbReference type="NCBI Taxonomy" id="702011"/>
    <lineage>
        <taxon>Eukaryota</taxon>
        <taxon>Fungi</taxon>
        <taxon>Dikarya</taxon>
        <taxon>Ascomycota</taxon>
        <taxon>Pezizomycotina</taxon>
        <taxon>Dothideomycetes</taxon>
        <taxon>Dothideomycetidae</taxon>
        <taxon>Mycosphaerellales</taxon>
        <taxon>Extremaceae</taxon>
        <taxon>Extremus</taxon>
    </lineage>
</organism>
<dbReference type="PANTHER" id="PTHR11695:SF294">
    <property type="entry name" value="RETICULON-4-INTERACTING PROTEIN 1, MITOCHONDRIAL"/>
    <property type="match status" value="1"/>
</dbReference>
<dbReference type="SMART" id="SM00829">
    <property type="entry name" value="PKS_ER"/>
    <property type="match status" value="1"/>
</dbReference>
<dbReference type="InterPro" id="IPR036291">
    <property type="entry name" value="NAD(P)-bd_dom_sf"/>
</dbReference>
<protein>
    <recommendedName>
        <fullName evidence="1">Enoyl reductase (ER) domain-containing protein</fullName>
    </recommendedName>
</protein>
<dbReference type="CDD" id="cd05289">
    <property type="entry name" value="MDR_like_2"/>
    <property type="match status" value="1"/>
</dbReference>
<dbReference type="Gene3D" id="3.90.180.10">
    <property type="entry name" value="Medium-chain alcohol dehydrogenases, catalytic domain"/>
    <property type="match status" value="1"/>
</dbReference>
<evidence type="ECO:0000259" key="1">
    <source>
        <dbReference type="SMART" id="SM00829"/>
    </source>
</evidence>
<dbReference type="InterPro" id="IPR020843">
    <property type="entry name" value="ER"/>
</dbReference>
<dbReference type="Gene3D" id="3.40.50.720">
    <property type="entry name" value="NAD(P)-binding Rossmann-like Domain"/>
    <property type="match status" value="1"/>
</dbReference>
<dbReference type="SUPFAM" id="SSF51735">
    <property type="entry name" value="NAD(P)-binding Rossmann-fold domains"/>
    <property type="match status" value="1"/>
</dbReference>
<dbReference type="EMBL" id="JAWDJX010000020">
    <property type="protein sequence ID" value="KAK3052549.1"/>
    <property type="molecule type" value="Genomic_DNA"/>
</dbReference>
<accession>A0AAJ0DLA6</accession>
<dbReference type="GO" id="GO:0016491">
    <property type="term" value="F:oxidoreductase activity"/>
    <property type="evidence" value="ECO:0007669"/>
    <property type="project" value="InterPro"/>
</dbReference>
<dbReference type="InterPro" id="IPR013154">
    <property type="entry name" value="ADH-like_N"/>
</dbReference>
<gene>
    <name evidence="2" type="ORF">LTR09_006403</name>
</gene>